<evidence type="ECO:0000259" key="14">
    <source>
        <dbReference type="Pfam" id="PF14821"/>
    </source>
</evidence>
<dbReference type="InterPro" id="IPR051166">
    <property type="entry name" value="Threonine_Synthase"/>
</dbReference>
<comment type="cofactor">
    <cofactor evidence="1 12">
        <name>pyridoxal 5'-phosphate</name>
        <dbReference type="ChEBI" id="CHEBI:597326"/>
    </cofactor>
</comment>
<comment type="caution">
    <text evidence="15">The sequence shown here is derived from an EMBL/GenBank/DDBJ whole genome shotgun (WGS) entry which is preliminary data.</text>
</comment>
<dbReference type="InterPro" id="IPR036052">
    <property type="entry name" value="TrpB-like_PALP_sf"/>
</dbReference>
<accession>A0AAW9RJZ8</accession>
<evidence type="ECO:0000256" key="7">
    <source>
        <dbReference type="ARBA" id="ARBA00022697"/>
    </source>
</evidence>
<dbReference type="EMBL" id="JAZHOG010000009">
    <property type="protein sequence ID" value="MEJ8568670.1"/>
    <property type="molecule type" value="Genomic_DNA"/>
</dbReference>
<keyword evidence="7" id="KW-0791">Threonine biosynthesis</keyword>
<evidence type="ECO:0000256" key="6">
    <source>
        <dbReference type="ARBA" id="ARBA00022605"/>
    </source>
</evidence>
<dbReference type="InterPro" id="IPR001926">
    <property type="entry name" value="TrpB-like_PALP"/>
</dbReference>
<dbReference type="PANTHER" id="PTHR42690">
    <property type="entry name" value="THREONINE SYNTHASE FAMILY MEMBER"/>
    <property type="match status" value="1"/>
</dbReference>
<feature type="modified residue" description="N6-(pyridoxal phosphate)lysine" evidence="12">
    <location>
        <position position="105"/>
    </location>
</feature>
<keyword evidence="16" id="KW-1185">Reference proteome</keyword>
<evidence type="ECO:0000256" key="10">
    <source>
        <dbReference type="ARBA" id="ARBA00049144"/>
    </source>
</evidence>
<keyword evidence="6" id="KW-0028">Amino-acid biosynthesis</keyword>
<evidence type="ECO:0000256" key="4">
    <source>
        <dbReference type="ARBA" id="ARBA00013028"/>
    </source>
</evidence>
<proteinExistence type="inferred from homology"/>
<protein>
    <recommendedName>
        <fullName evidence="5 11">Threonine synthase</fullName>
        <ecNumber evidence="4 11">4.2.3.1</ecNumber>
    </recommendedName>
</protein>
<feature type="domain" description="Tryptophan synthase beta chain-like PALP" evidence="13">
    <location>
        <begin position="94"/>
        <end position="366"/>
    </location>
</feature>
<dbReference type="RefSeq" id="WP_354695993.1">
    <property type="nucleotide sequence ID" value="NZ_JAZHOG010000009.1"/>
</dbReference>
<evidence type="ECO:0000256" key="3">
    <source>
        <dbReference type="ARBA" id="ARBA00005517"/>
    </source>
</evidence>
<dbReference type="SUPFAM" id="SSF53686">
    <property type="entry name" value="Tryptophan synthase beta subunit-like PLP-dependent enzymes"/>
    <property type="match status" value="1"/>
</dbReference>
<comment type="similarity">
    <text evidence="3">Belongs to the threonine synthase family.</text>
</comment>
<organism evidence="15 16">
    <name type="scientific">Elongatibacter sediminis</name>
    <dbReference type="NCBI Taxonomy" id="3119006"/>
    <lineage>
        <taxon>Bacteria</taxon>
        <taxon>Pseudomonadati</taxon>
        <taxon>Pseudomonadota</taxon>
        <taxon>Gammaproteobacteria</taxon>
        <taxon>Chromatiales</taxon>
        <taxon>Wenzhouxiangellaceae</taxon>
        <taxon>Elongatibacter</taxon>
    </lineage>
</organism>
<name>A0AAW9RJZ8_9GAMM</name>
<evidence type="ECO:0000259" key="13">
    <source>
        <dbReference type="Pfam" id="PF00291"/>
    </source>
</evidence>
<dbReference type="InterPro" id="IPR029144">
    <property type="entry name" value="Thr_synth_N"/>
</dbReference>
<evidence type="ECO:0000256" key="9">
    <source>
        <dbReference type="ARBA" id="ARBA00023239"/>
    </source>
</evidence>
<comment type="pathway">
    <text evidence="2">Amino-acid biosynthesis; L-threonine biosynthesis; L-threonine from L-aspartate: step 5/5.</text>
</comment>
<dbReference type="PANTHER" id="PTHR42690:SF1">
    <property type="entry name" value="THREONINE SYNTHASE-LIKE 2"/>
    <property type="match status" value="1"/>
</dbReference>
<dbReference type="Gene3D" id="3.40.50.1100">
    <property type="match status" value="2"/>
</dbReference>
<evidence type="ECO:0000256" key="12">
    <source>
        <dbReference type="PIRSR" id="PIRSR604450-51"/>
    </source>
</evidence>
<dbReference type="FunFam" id="3.40.50.1100:FF:000022">
    <property type="entry name" value="Threonine synthase"/>
    <property type="match status" value="1"/>
</dbReference>
<evidence type="ECO:0000256" key="8">
    <source>
        <dbReference type="ARBA" id="ARBA00022898"/>
    </source>
</evidence>
<evidence type="ECO:0000256" key="5">
    <source>
        <dbReference type="ARBA" id="ARBA00018679"/>
    </source>
</evidence>
<dbReference type="EC" id="4.2.3.1" evidence="4 11"/>
<dbReference type="Pfam" id="PF00291">
    <property type="entry name" value="PALP"/>
    <property type="match status" value="1"/>
</dbReference>
<dbReference type="GO" id="GO:0004795">
    <property type="term" value="F:threonine synthase activity"/>
    <property type="evidence" value="ECO:0007669"/>
    <property type="project" value="UniProtKB-UniRule"/>
</dbReference>
<evidence type="ECO:0000256" key="2">
    <source>
        <dbReference type="ARBA" id="ARBA00004979"/>
    </source>
</evidence>
<keyword evidence="8 12" id="KW-0663">Pyridoxal phosphate</keyword>
<keyword evidence="9 15" id="KW-0456">Lyase</keyword>
<dbReference type="Gene3D" id="3.90.1380.10">
    <property type="entry name" value="Threonine synthase, N-terminal domain"/>
    <property type="match status" value="1"/>
</dbReference>
<dbReference type="InterPro" id="IPR000634">
    <property type="entry name" value="Ser/Thr_deHydtase_PyrdxlP-BS"/>
</dbReference>
<reference evidence="15 16" key="1">
    <citation type="submission" date="2024-02" db="EMBL/GenBank/DDBJ databases">
        <title>A novel Wenzhouxiangellaceae bacterium, isolated from coastal sediments.</title>
        <authorList>
            <person name="Du Z.-J."/>
            <person name="Ye Y.-Q."/>
            <person name="Zhang X.-Y."/>
        </authorList>
    </citation>
    <scope>NUCLEOTIDE SEQUENCE [LARGE SCALE GENOMIC DNA]</scope>
    <source>
        <strain evidence="15 16">CH-27</strain>
    </source>
</reference>
<dbReference type="GO" id="GO:0009088">
    <property type="term" value="P:threonine biosynthetic process"/>
    <property type="evidence" value="ECO:0007669"/>
    <property type="project" value="UniProtKB-UniRule"/>
</dbReference>
<gene>
    <name evidence="15" type="primary">thrC</name>
    <name evidence="15" type="ORF">V3330_13640</name>
</gene>
<evidence type="ECO:0000313" key="16">
    <source>
        <dbReference type="Proteomes" id="UP001359886"/>
    </source>
</evidence>
<dbReference type="GO" id="GO:0030170">
    <property type="term" value="F:pyridoxal phosphate binding"/>
    <property type="evidence" value="ECO:0007669"/>
    <property type="project" value="InterPro"/>
</dbReference>
<sequence length="428" mass="46764">MELINIKHPSDAVSFRQAVMTGLGRDQGLFFPRSFDVLPDVDGLLELDFVARSTAVLQHLIGDEIESAVLERMVASAFDFPIEVRRLDPRVSALELFHGPSLAFKDFGARFMARCLAEFNDGGPMTILTATSGDTGAAVAHAYHGQPGIDVVVLYPRGRISPLQEKLFCTLGGNVRTVAVDADFDTCQSLVKQSFDDESLRRDLGLNSANSINIARLVAQVCYYFEAAAAVETPEDLVYSVPSGNFGNITAGLIARAIGLPCRRFVAATNANDTVPRFLSTGRWQPEPTRATITNAMDISVPNNFARVIELGERHGLPLEDLLYSVSISDRKTRDAMHVLWQSGYLADPHSALGWLALQESLEHGEEGVFLCTAHPAKFLEVIEETLEIDVPLPPALEAVRHKEVLSVTIPGDFQALHEVLRNPSSQA</sequence>
<evidence type="ECO:0000256" key="1">
    <source>
        <dbReference type="ARBA" id="ARBA00001933"/>
    </source>
</evidence>
<dbReference type="Pfam" id="PF14821">
    <property type="entry name" value="Thr_synth_N"/>
    <property type="match status" value="1"/>
</dbReference>
<comment type="catalytic activity">
    <reaction evidence="10">
        <text>O-phospho-L-homoserine + H2O = L-threonine + phosphate</text>
        <dbReference type="Rhea" id="RHEA:10840"/>
        <dbReference type="ChEBI" id="CHEBI:15377"/>
        <dbReference type="ChEBI" id="CHEBI:43474"/>
        <dbReference type="ChEBI" id="CHEBI:57590"/>
        <dbReference type="ChEBI" id="CHEBI:57926"/>
        <dbReference type="EC" id="4.2.3.1"/>
    </reaction>
</comment>
<dbReference type="InterPro" id="IPR037158">
    <property type="entry name" value="Thr_synth_N_sf"/>
</dbReference>
<dbReference type="AlphaFoldDB" id="A0AAW9RJZ8"/>
<dbReference type="Proteomes" id="UP001359886">
    <property type="component" value="Unassembled WGS sequence"/>
</dbReference>
<evidence type="ECO:0000313" key="15">
    <source>
        <dbReference type="EMBL" id="MEJ8568670.1"/>
    </source>
</evidence>
<dbReference type="PROSITE" id="PS00165">
    <property type="entry name" value="DEHYDRATASE_SER_THR"/>
    <property type="match status" value="1"/>
</dbReference>
<evidence type="ECO:0000256" key="11">
    <source>
        <dbReference type="NCBIfam" id="TIGR00260"/>
    </source>
</evidence>
<dbReference type="InterPro" id="IPR004450">
    <property type="entry name" value="Thr_synthase-like"/>
</dbReference>
<feature type="domain" description="Threonine synthase N-terminal" evidence="14">
    <location>
        <begin position="10"/>
        <end position="78"/>
    </location>
</feature>
<dbReference type="NCBIfam" id="TIGR00260">
    <property type="entry name" value="thrC"/>
    <property type="match status" value="1"/>
</dbReference>